<comment type="caution">
    <text evidence="7">The sequence shown here is derived from an EMBL/GenBank/DDBJ whole genome shotgun (WGS) entry which is preliminary data.</text>
</comment>
<dbReference type="Proteomes" id="UP000244338">
    <property type="component" value="Unassembled WGS sequence"/>
</dbReference>
<keyword evidence="4" id="KW-0456">Lyase</keyword>
<protein>
    <recommendedName>
        <fullName evidence="2">cysteine-S-conjugate beta-lyase</fullName>
        <ecNumber evidence="2">4.4.1.13</ecNumber>
    </recommendedName>
</protein>
<keyword evidence="7" id="KW-0032">Aminotransferase</keyword>
<dbReference type="InterPro" id="IPR015421">
    <property type="entry name" value="PyrdxlP-dep_Trfase_major"/>
</dbReference>
<dbReference type="Gene3D" id="3.90.1150.10">
    <property type="entry name" value="Aspartate Aminotransferase, domain 1"/>
    <property type="match status" value="1"/>
</dbReference>
<evidence type="ECO:0000256" key="5">
    <source>
        <dbReference type="ARBA" id="ARBA00037974"/>
    </source>
</evidence>
<dbReference type="InterPro" id="IPR015422">
    <property type="entry name" value="PyrdxlP-dep_Trfase_small"/>
</dbReference>
<dbReference type="Gene3D" id="3.40.640.10">
    <property type="entry name" value="Type I PLP-dependent aspartate aminotransferase-like (Major domain)"/>
    <property type="match status" value="1"/>
</dbReference>
<proteinExistence type="inferred from homology"/>
<dbReference type="NCBIfam" id="TIGR04350">
    <property type="entry name" value="C_S_lyase_PatB"/>
    <property type="match status" value="1"/>
</dbReference>
<accession>A0A2R6Y2B0</accession>
<dbReference type="CDD" id="cd00609">
    <property type="entry name" value="AAT_like"/>
    <property type="match status" value="1"/>
</dbReference>
<evidence type="ECO:0000256" key="3">
    <source>
        <dbReference type="ARBA" id="ARBA00022898"/>
    </source>
</evidence>
<dbReference type="InterPro" id="IPR004839">
    <property type="entry name" value="Aminotransferase_I/II_large"/>
</dbReference>
<comment type="cofactor">
    <cofactor evidence="1">
        <name>pyridoxal 5'-phosphate</name>
        <dbReference type="ChEBI" id="CHEBI:597326"/>
    </cofactor>
</comment>
<dbReference type="SUPFAM" id="SSF53383">
    <property type="entry name" value="PLP-dependent transferases"/>
    <property type="match status" value="1"/>
</dbReference>
<dbReference type="EMBL" id="PEBX01000018">
    <property type="protein sequence ID" value="PTQ56826.1"/>
    <property type="molecule type" value="Genomic_DNA"/>
</dbReference>
<comment type="similarity">
    <text evidence="5">Belongs to the class-II pyridoxal-phosphate-dependent aminotransferase family. MalY/PatB cystathionine beta-lyase subfamily.</text>
</comment>
<dbReference type="GO" id="GO:0047804">
    <property type="term" value="F:cysteine-S-conjugate beta-lyase activity"/>
    <property type="evidence" value="ECO:0007669"/>
    <property type="project" value="UniProtKB-EC"/>
</dbReference>
<gene>
    <name evidence="7" type="ORF">BSOLF_2628</name>
</gene>
<dbReference type="InterPro" id="IPR027619">
    <property type="entry name" value="C-S_lyase_PatB-like"/>
</dbReference>
<dbReference type="GO" id="GO:0008483">
    <property type="term" value="F:transaminase activity"/>
    <property type="evidence" value="ECO:0007669"/>
    <property type="project" value="UniProtKB-KW"/>
</dbReference>
<dbReference type="Pfam" id="PF00155">
    <property type="entry name" value="Aminotran_1_2"/>
    <property type="match status" value="1"/>
</dbReference>
<dbReference type="AlphaFoldDB" id="A0A2R6Y2B0"/>
<evidence type="ECO:0000313" key="8">
    <source>
        <dbReference type="Proteomes" id="UP000244338"/>
    </source>
</evidence>
<keyword evidence="7" id="KW-0808">Transferase</keyword>
<dbReference type="GO" id="GO:0030170">
    <property type="term" value="F:pyridoxal phosphate binding"/>
    <property type="evidence" value="ECO:0007669"/>
    <property type="project" value="InterPro"/>
</dbReference>
<sequence>MHEDAFDRLIDRRGTASIKWDAYPRYFNLTEEKAQDILPMWVADMDFPAPTSVLEVLRSRLDHGILGYSTADVQLKDSVRYWLKKRHGWDVKDDAILFSPGVVPSMGLSILALTEPGDGVLIFPPVYKPFYTVVETSGRKLLKSPLKLEEGSGGTMRYVLDPLHLETVLHNEQPRLILLCSPHNPTGRVFTEAELTALLELAMRYKIAIVSDEIHADLVFPPHKHIPLGRHPLAQKTPVLTLMAPTKTFNLAGLQGSMIIVEDSEIRDKLANSLLRFGLNHLNTFAQLAMTEAYRNGEAWLDQVLHYLRENMRYVQKTLSDALPMAKIFMPEGTYLMWIDLRAYAQSEGELREKIIERGKLLVNFGSDYGPEGEGYIRLNVAAPRSTVEEGVRRMVQALSPSWA</sequence>
<dbReference type="EC" id="4.4.1.13" evidence="2"/>
<dbReference type="InterPro" id="IPR051798">
    <property type="entry name" value="Class-II_PLP-Dep_Aminotrans"/>
</dbReference>
<evidence type="ECO:0000259" key="6">
    <source>
        <dbReference type="Pfam" id="PF00155"/>
    </source>
</evidence>
<name>A0A2R6Y2B0_9BACL</name>
<evidence type="ECO:0000256" key="1">
    <source>
        <dbReference type="ARBA" id="ARBA00001933"/>
    </source>
</evidence>
<evidence type="ECO:0000256" key="2">
    <source>
        <dbReference type="ARBA" id="ARBA00012224"/>
    </source>
</evidence>
<feature type="domain" description="Aminotransferase class I/classII large" evidence="6">
    <location>
        <begin position="44"/>
        <end position="394"/>
    </location>
</feature>
<evidence type="ECO:0000313" key="7">
    <source>
        <dbReference type="EMBL" id="PTQ56826.1"/>
    </source>
</evidence>
<dbReference type="InterPro" id="IPR015424">
    <property type="entry name" value="PyrdxlP-dep_Trfase"/>
</dbReference>
<dbReference type="PANTHER" id="PTHR43525">
    <property type="entry name" value="PROTEIN MALY"/>
    <property type="match status" value="1"/>
</dbReference>
<dbReference type="PANTHER" id="PTHR43525:SF1">
    <property type="entry name" value="PROTEIN MALY"/>
    <property type="match status" value="1"/>
</dbReference>
<organism evidence="7 8">
    <name type="scientific">Candidatus Carbonibacillus altaicus</name>
    <dbReference type="NCBI Taxonomy" id="2163959"/>
    <lineage>
        <taxon>Bacteria</taxon>
        <taxon>Bacillati</taxon>
        <taxon>Bacillota</taxon>
        <taxon>Bacilli</taxon>
        <taxon>Bacillales</taxon>
        <taxon>Candidatus Carbonibacillus</taxon>
    </lineage>
</organism>
<reference evidence="8" key="1">
    <citation type="journal article" date="2018" name="Sci. Rep.">
        <title>Lignite coal burning seam in the remote Altai Mountains harbors a hydrogen-driven thermophilic microbial community.</title>
        <authorList>
            <person name="Kadnikov V.V."/>
            <person name="Mardanov A.V."/>
            <person name="Ivasenko D.A."/>
            <person name="Antsiferov D.V."/>
            <person name="Beletsky A.V."/>
            <person name="Karnachuk O.V."/>
            <person name="Ravin N.V."/>
        </authorList>
    </citation>
    <scope>NUCLEOTIDE SEQUENCE [LARGE SCALE GENOMIC DNA]</scope>
</reference>
<keyword evidence="3" id="KW-0663">Pyridoxal phosphate</keyword>
<evidence type="ECO:0000256" key="4">
    <source>
        <dbReference type="ARBA" id="ARBA00023239"/>
    </source>
</evidence>